<accession>A0A318LPP9</accession>
<evidence type="ECO:0000313" key="5">
    <source>
        <dbReference type="EMBL" id="PXY35510.1"/>
    </source>
</evidence>
<evidence type="ECO:0000313" key="6">
    <source>
        <dbReference type="Proteomes" id="UP000247892"/>
    </source>
</evidence>
<dbReference type="EMBL" id="MASU01000005">
    <property type="protein sequence ID" value="PXY35510.1"/>
    <property type="molecule type" value="Genomic_DNA"/>
</dbReference>
<evidence type="ECO:0000256" key="3">
    <source>
        <dbReference type="SAM" id="MobiDB-lite"/>
    </source>
</evidence>
<evidence type="ECO:0008006" key="7">
    <source>
        <dbReference type="Google" id="ProtNLM"/>
    </source>
</evidence>
<keyword evidence="4" id="KW-1133">Transmembrane helix</keyword>
<sequence>MRITIADRKPSPKPRSTVDEKPEDEDEDEAVATDGTPPAEEEPPEPRTRRWRPRSLLAVLAVAAMLGAGGYLGARFVAHQATETARTEALAAAKRYATDLSSYDFKNLEGNFSAVEAGATGKFGEQYQQVSRNLTELIKQHEAVSKGAVLAAGVVEADSDRAVVVLFVDQTITNTNSPQPRIDRNRMQLTLLHQDDRWLVDDVKLL</sequence>
<comment type="caution">
    <text evidence="5">The sequence shown here is derived from an EMBL/GenBank/DDBJ whole genome shotgun (WGS) entry which is preliminary data.</text>
</comment>
<evidence type="ECO:0000256" key="2">
    <source>
        <dbReference type="ARBA" id="ARBA00023136"/>
    </source>
</evidence>
<dbReference type="Proteomes" id="UP000247892">
    <property type="component" value="Unassembled WGS sequence"/>
</dbReference>
<comment type="subcellular location">
    <subcellularLocation>
        <location evidence="1">Membrane</location>
    </subcellularLocation>
</comment>
<keyword evidence="2 4" id="KW-0472">Membrane</keyword>
<dbReference type="RefSeq" id="WP_110335510.1">
    <property type="nucleotide sequence ID" value="NZ_MASU01000005.1"/>
</dbReference>
<dbReference type="OrthoDB" id="3606263at2"/>
<reference evidence="5 6" key="1">
    <citation type="submission" date="2016-07" db="EMBL/GenBank/DDBJ databases">
        <title>Draft genome sequence of Prauserella sp. YIM 121212, isolated from alkaline soil.</title>
        <authorList>
            <person name="Ruckert C."/>
            <person name="Albersmeier A."/>
            <person name="Jiang C.-L."/>
            <person name="Jiang Y."/>
            <person name="Kalinowski J."/>
            <person name="Schneider O."/>
            <person name="Winkler A."/>
            <person name="Zotchev S.B."/>
        </authorList>
    </citation>
    <scope>NUCLEOTIDE SEQUENCE [LARGE SCALE GENOMIC DNA]</scope>
    <source>
        <strain evidence="5 6">YIM 121212</strain>
    </source>
</reference>
<organism evidence="5 6">
    <name type="scientific">Prauserella flavalba</name>
    <dbReference type="NCBI Taxonomy" id="1477506"/>
    <lineage>
        <taxon>Bacteria</taxon>
        <taxon>Bacillati</taxon>
        <taxon>Actinomycetota</taxon>
        <taxon>Actinomycetes</taxon>
        <taxon>Pseudonocardiales</taxon>
        <taxon>Pseudonocardiaceae</taxon>
        <taxon>Prauserella</taxon>
    </lineage>
</organism>
<gene>
    <name evidence="5" type="ORF">BA062_08300</name>
</gene>
<dbReference type="PANTHER" id="PTHR37042:SF4">
    <property type="entry name" value="OUTER MEMBRANE PROTEIN RV1973"/>
    <property type="match status" value="1"/>
</dbReference>
<name>A0A318LPP9_9PSEU</name>
<keyword evidence="4" id="KW-0812">Transmembrane</keyword>
<evidence type="ECO:0000256" key="4">
    <source>
        <dbReference type="SAM" id="Phobius"/>
    </source>
</evidence>
<feature type="compositionally biased region" description="Acidic residues" evidence="3">
    <location>
        <begin position="21"/>
        <end position="31"/>
    </location>
</feature>
<protein>
    <recommendedName>
        <fullName evidence="7">Mce-associated membrane protein</fullName>
    </recommendedName>
</protein>
<dbReference type="AlphaFoldDB" id="A0A318LPP9"/>
<evidence type="ECO:0000256" key="1">
    <source>
        <dbReference type="ARBA" id="ARBA00004370"/>
    </source>
</evidence>
<feature type="region of interest" description="Disordered" evidence="3">
    <location>
        <begin position="1"/>
        <end position="50"/>
    </location>
</feature>
<proteinExistence type="predicted"/>
<dbReference type="PANTHER" id="PTHR37042">
    <property type="entry name" value="OUTER MEMBRANE PROTEIN RV1973"/>
    <property type="match status" value="1"/>
</dbReference>
<feature type="compositionally biased region" description="Basic and acidic residues" evidence="3">
    <location>
        <begin position="1"/>
        <end position="20"/>
    </location>
</feature>
<feature type="transmembrane region" description="Helical" evidence="4">
    <location>
        <begin position="56"/>
        <end position="74"/>
    </location>
</feature>
<keyword evidence="6" id="KW-1185">Reference proteome</keyword>
<dbReference type="GO" id="GO:0016020">
    <property type="term" value="C:membrane"/>
    <property type="evidence" value="ECO:0007669"/>
    <property type="project" value="UniProtKB-SubCell"/>
</dbReference>